<feature type="transmembrane region" description="Helical" evidence="10">
    <location>
        <begin position="323"/>
        <end position="344"/>
    </location>
</feature>
<dbReference type="EMBL" id="CP137892">
    <property type="protein sequence ID" value="WPC04784.1"/>
    <property type="molecule type" value="Genomic_DNA"/>
</dbReference>
<evidence type="ECO:0000259" key="11">
    <source>
        <dbReference type="PROSITE" id="PS50111"/>
    </source>
</evidence>
<dbReference type="SMART" id="SM00304">
    <property type="entry name" value="HAMP"/>
    <property type="match status" value="1"/>
</dbReference>
<evidence type="ECO:0000256" key="6">
    <source>
        <dbReference type="ARBA" id="ARBA00023136"/>
    </source>
</evidence>
<evidence type="ECO:0000256" key="5">
    <source>
        <dbReference type="ARBA" id="ARBA00022989"/>
    </source>
</evidence>
<gene>
    <name evidence="13" type="ORF">SBP02_18815</name>
</gene>
<dbReference type="Proteomes" id="UP001305928">
    <property type="component" value="Chromosome"/>
</dbReference>
<dbReference type="InterPro" id="IPR004090">
    <property type="entry name" value="Chemotax_Me-accpt_rcpt"/>
</dbReference>
<reference evidence="13 14" key="1">
    <citation type="submission" date="2023-11" db="EMBL/GenBank/DDBJ databases">
        <title>Complete genome of Pseudomonas benzenivorans BA3361.</title>
        <authorList>
            <person name="Shin S.Y."/>
            <person name="Song J."/>
            <person name="Kang H."/>
        </authorList>
    </citation>
    <scope>NUCLEOTIDE SEQUENCE [LARGE SCALE GENOMIC DNA]</scope>
    <source>
        <strain evidence="13 14">HNIBRBA3361</strain>
    </source>
</reference>
<keyword evidence="5 10" id="KW-1133">Transmembrane helix</keyword>
<protein>
    <submittedName>
        <fullName evidence="13">Methyl-accepting chemotaxis protein</fullName>
    </submittedName>
</protein>
<evidence type="ECO:0000256" key="7">
    <source>
        <dbReference type="ARBA" id="ARBA00023224"/>
    </source>
</evidence>
<dbReference type="InterPro" id="IPR003660">
    <property type="entry name" value="HAMP_dom"/>
</dbReference>
<keyword evidence="6 10" id="KW-0472">Membrane</keyword>
<keyword evidence="2" id="KW-1003">Cell membrane</keyword>
<evidence type="ECO:0000256" key="1">
    <source>
        <dbReference type="ARBA" id="ARBA00004651"/>
    </source>
</evidence>
<comment type="similarity">
    <text evidence="8">Belongs to the methyl-accepting chemotaxis (MCP) protein family.</text>
</comment>
<feature type="domain" description="HAMP" evidence="12">
    <location>
        <begin position="346"/>
        <end position="398"/>
    </location>
</feature>
<evidence type="ECO:0000313" key="14">
    <source>
        <dbReference type="Proteomes" id="UP001305928"/>
    </source>
</evidence>
<evidence type="ECO:0000256" key="3">
    <source>
        <dbReference type="ARBA" id="ARBA00022481"/>
    </source>
</evidence>
<feature type="domain" description="Methyl-accepting transducer" evidence="11">
    <location>
        <begin position="403"/>
        <end position="639"/>
    </location>
</feature>
<dbReference type="Gene3D" id="1.10.287.950">
    <property type="entry name" value="Methyl-accepting chemotaxis protein"/>
    <property type="match status" value="1"/>
</dbReference>
<dbReference type="SUPFAM" id="SSF58104">
    <property type="entry name" value="Methyl-accepting chemotaxis protein (MCP) signaling domain"/>
    <property type="match status" value="1"/>
</dbReference>
<dbReference type="InterPro" id="IPR004089">
    <property type="entry name" value="MCPsignal_dom"/>
</dbReference>
<dbReference type="Pfam" id="PF00015">
    <property type="entry name" value="MCPsignal"/>
    <property type="match status" value="1"/>
</dbReference>
<evidence type="ECO:0000313" key="13">
    <source>
        <dbReference type="EMBL" id="WPC04784.1"/>
    </source>
</evidence>
<organism evidence="13 14">
    <name type="scientific">Pseudomonas benzenivorans</name>
    <dbReference type="NCBI Taxonomy" id="556533"/>
    <lineage>
        <taxon>Bacteria</taxon>
        <taxon>Pseudomonadati</taxon>
        <taxon>Pseudomonadota</taxon>
        <taxon>Gammaproteobacteria</taxon>
        <taxon>Pseudomonadales</taxon>
        <taxon>Pseudomonadaceae</taxon>
        <taxon>Pseudomonas</taxon>
    </lineage>
</organism>
<dbReference type="RefSeq" id="WP_318643922.1">
    <property type="nucleotide sequence ID" value="NZ_CP137892.1"/>
</dbReference>
<dbReference type="PROSITE" id="PS50885">
    <property type="entry name" value="HAMP"/>
    <property type="match status" value="1"/>
</dbReference>
<dbReference type="PRINTS" id="PR00260">
    <property type="entry name" value="CHEMTRNSDUCR"/>
</dbReference>
<evidence type="ECO:0000256" key="2">
    <source>
        <dbReference type="ARBA" id="ARBA00022475"/>
    </source>
</evidence>
<keyword evidence="3" id="KW-0488">Methylation</keyword>
<keyword evidence="14" id="KW-1185">Reference proteome</keyword>
<proteinExistence type="inferred from homology"/>
<evidence type="ECO:0000256" key="9">
    <source>
        <dbReference type="PROSITE-ProRule" id="PRU00284"/>
    </source>
</evidence>
<dbReference type="CDD" id="cd06225">
    <property type="entry name" value="HAMP"/>
    <property type="match status" value="1"/>
</dbReference>
<evidence type="ECO:0000256" key="10">
    <source>
        <dbReference type="SAM" id="Phobius"/>
    </source>
</evidence>
<evidence type="ECO:0000259" key="12">
    <source>
        <dbReference type="PROSITE" id="PS50885"/>
    </source>
</evidence>
<feature type="transmembrane region" description="Helical" evidence="10">
    <location>
        <begin position="21"/>
        <end position="39"/>
    </location>
</feature>
<accession>A0ABZ0PUB8</accession>
<keyword evidence="4 10" id="KW-0812">Transmembrane</keyword>
<dbReference type="PANTHER" id="PTHR32089:SF119">
    <property type="entry name" value="METHYL-ACCEPTING CHEMOTAXIS PROTEIN CTPL"/>
    <property type="match status" value="1"/>
</dbReference>
<name>A0ABZ0PUB8_9PSED</name>
<sequence length="676" mass="72458">MTGILTPGVRLLERFSFARKFQLLFVLFVLPLGYALWVISSDHLARLTLLDRELEGMQGVQALGAVQLALLEQRTLLARWKGTDQPAEALLRQRAGALDEALQHAVRQRAGAPSSAQAREQLAALQQLRAGLAVAEVGKLALPDALERYQSTLMQLTTLREQLATDSGLILDPQLDSYLMMEQLTFTLPRLLESLGSFASQGYGAVVSQHFTLQSRVLVRDLRRGLDESLAQLVKARTTLAQLRTPATEPLLTAFTAAEQGLQAFLAEIDRGMFEANPMTLSPDQFVQRVDALQVQLVDLQQALYRQFAASLGDYRQQAQQEMFRAIGVFGLLTALALYVLLCLNASIRRSTAGIIDAAQGLRAGDLRVQMQVHGADELANIALALNTAVDQLRGSLQGVDQESQQLGGTVQSLSRQAQDALAAVEQQRGQVSQIAAAATQMAATAQSVAQSCEAAAAEVGHTRDIANQSNQRSVRTSASMRQLSSSLGSSAATLQQLREQTEQITRVVDVIKGIAEQTNLLALNAAIEAARAGDQGRGFAVVADEVRSLSQRTQNSTAEIAETVANLHKVVGQSVTLMEEAVRQAEGDVGSVLAMGEDLAGIVESVQRVSDRLAQIATAAEQQAATADEVSGNIQQVDQGASALLDGAQAVSGVAEQLRRGSDGLAQNTGRFQLD</sequence>
<evidence type="ECO:0000256" key="8">
    <source>
        <dbReference type="ARBA" id="ARBA00029447"/>
    </source>
</evidence>
<dbReference type="PROSITE" id="PS50111">
    <property type="entry name" value="CHEMOTAXIS_TRANSDUC_2"/>
    <property type="match status" value="1"/>
</dbReference>
<evidence type="ECO:0000256" key="4">
    <source>
        <dbReference type="ARBA" id="ARBA00022692"/>
    </source>
</evidence>
<comment type="subcellular location">
    <subcellularLocation>
        <location evidence="1">Cell membrane</location>
        <topology evidence="1">Multi-pass membrane protein</topology>
    </subcellularLocation>
</comment>
<keyword evidence="7 9" id="KW-0807">Transducer</keyword>
<dbReference type="SMART" id="SM00283">
    <property type="entry name" value="MA"/>
    <property type="match status" value="1"/>
</dbReference>
<dbReference type="PANTHER" id="PTHR32089">
    <property type="entry name" value="METHYL-ACCEPTING CHEMOTAXIS PROTEIN MCPB"/>
    <property type="match status" value="1"/>
</dbReference>